<dbReference type="Gene3D" id="3.40.50.300">
    <property type="entry name" value="P-loop containing nucleotide triphosphate hydrolases"/>
    <property type="match status" value="1"/>
</dbReference>
<comment type="similarity">
    <text evidence="2">Belongs to the ABC transporter superfamily. ABCA family.</text>
</comment>
<dbReference type="GO" id="GO:0016020">
    <property type="term" value="C:membrane"/>
    <property type="evidence" value="ECO:0007669"/>
    <property type="project" value="UniProtKB-SubCell"/>
</dbReference>
<dbReference type="GO" id="GO:0140359">
    <property type="term" value="F:ABC-type transporter activity"/>
    <property type="evidence" value="ECO:0007669"/>
    <property type="project" value="InterPro"/>
</dbReference>
<evidence type="ECO:0000256" key="4">
    <source>
        <dbReference type="ARBA" id="ARBA00022692"/>
    </source>
</evidence>
<dbReference type="InterPro" id="IPR013525">
    <property type="entry name" value="ABC2_TM"/>
</dbReference>
<evidence type="ECO:0000313" key="13">
    <source>
        <dbReference type="Proteomes" id="UP000030693"/>
    </source>
</evidence>
<feature type="domain" description="ABC transporter" evidence="11">
    <location>
        <begin position="827"/>
        <end position="1066"/>
    </location>
</feature>
<evidence type="ECO:0000256" key="6">
    <source>
        <dbReference type="ARBA" id="ARBA00022741"/>
    </source>
</evidence>
<evidence type="ECO:0000256" key="2">
    <source>
        <dbReference type="ARBA" id="ARBA00008869"/>
    </source>
</evidence>
<dbReference type="OrthoDB" id="8061355at2759"/>
<dbReference type="GO" id="GO:0005319">
    <property type="term" value="F:lipid transporter activity"/>
    <property type="evidence" value="ECO:0007669"/>
    <property type="project" value="TreeGrafter"/>
</dbReference>
<evidence type="ECO:0000256" key="10">
    <source>
        <dbReference type="SAM" id="Phobius"/>
    </source>
</evidence>
<protein>
    <recommendedName>
        <fullName evidence="11">ABC transporter domain-containing protein</fullName>
    </recommendedName>
</protein>
<dbReference type="InterPro" id="IPR003593">
    <property type="entry name" value="AAA+_ATPase"/>
</dbReference>
<dbReference type="SMART" id="SM00382">
    <property type="entry name" value="AAA"/>
    <property type="match status" value="1"/>
</dbReference>
<evidence type="ECO:0000256" key="9">
    <source>
        <dbReference type="ARBA" id="ARBA00023136"/>
    </source>
</evidence>
<keyword evidence="9 10" id="KW-0472">Membrane</keyword>
<dbReference type="GO" id="GO:0005524">
    <property type="term" value="F:ATP binding"/>
    <property type="evidence" value="ECO:0007669"/>
    <property type="project" value="UniProtKB-KW"/>
</dbReference>
<feature type="transmembrane region" description="Helical" evidence="10">
    <location>
        <begin position="68"/>
        <end position="93"/>
    </location>
</feature>
<dbReference type="FunFam" id="3.40.50.300:FF:000335">
    <property type="entry name" value="ATP binding cassette subfamily A member 5"/>
    <property type="match status" value="1"/>
</dbReference>
<feature type="transmembrane region" description="Helical" evidence="10">
    <location>
        <begin position="696"/>
        <end position="717"/>
    </location>
</feature>
<dbReference type="CDD" id="cd03263">
    <property type="entry name" value="ABC_subfamily_A"/>
    <property type="match status" value="1"/>
</dbReference>
<feature type="transmembrane region" description="Helical" evidence="10">
    <location>
        <begin position="556"/>
        <end position="582"/>
    </location>
</feature>
<name>A0A058ZAZ4_FONAL</name>
<evidence type="ECO:0000256" key="1">
    <source>
        <dbReference type="ARBA" id="ARBA00004141"/>
    </source>
</evidence>
<feature type="transmembrane region" description="Helical" evidence="10">
    <location>
        <begin position="625"/>
        <end position="645"/>
    </location>
</feature>
<dbReference type="InterPro" id="IPR026082">
    <property type="entry name" value="ABCA"/>
</dbReference>
<dbReference type="STRING" id="691883.A0A058ZAZ4"/>
<dbReference type="PROSITE" id="PS00211">
    <property type="entry name" value="ABC_TRANSPORTER_1"/>
    <property type="match status" value="1"/>
</dbReference>
<dbReference type="InterPro" id="IPR003439">
    <property type="entry name" value="ABC_transporter-like_ATP-bd"/>
</dbReference>
<keyword evidence="13" id="KW-1185">Reference proteome</keyword>
<evidence type="ECO:0000256" key="3">
    <source>
        <dbReference type="ARBA" id="ARBA00022448"/>
    </source>
</evidence>
<keyword evidence="3" id="KW-0813">Transport</keyword>
<keyword evidence="5" id="KW-0677">Repeat</keyword>
<comment type="subcellular location">
    <subcellularLocation>
        <location evidence="1">Membrane</location>
        <topology evidence="1">Multi-pass membrane protein</topology>
    </subcellularLocation>
</comment>
<reference evidence="12" key="1">
    <citation type="submission" date="2013-04" db="EMBL/GenBank/DDBJ databases">
        <title>The Genome Sequence of Fonticula alba ATCC 38817.</title>
        <authorList>
            <consortium name="The Broad Institute Genomics Platform"/>
            <person name="Russ C."/>
            <person name="Cuomo C."/>
            <person name="Burger G."/>
            <person name="Gray M.W."/>
            <person name="Holland P.W.H."/>
            <person name="King N."/>
            <person name="Lang F.B.F."/>
            <person name="Roger A.J."/>
            <person name="Ruiz-Trillo I."/>
            <person name="Brown M."/>
            <person name="Walker B."/>
            <person name="Young S."/>
            <person name="Zeng Q."/>
            <person name="Gargeya S."/>
            <person name="Fitzgerald M."/>
            <person name="Haas B."/>
            <person name="Abouelleil A."/>
            <person name="Allen A.W."/>
            <person name="Alvarado L."/>
            <person name="Arachchi H.M."/>
            <person name="Berlin A.M."/>
            <person name="Chapman S.B."/>
            <person name="Gainer-Dewar J."/>
            <person name="Goldberg J."/>
            <person name="Griggs A."/>
            <person name="Gujja S."/>
            <person name="Hansen M."/>
            <person name="Howarth C."/>
            <person name="Imamovic A."/>
            <person name="Ireland A."/>
            <person name="Larimer J."/>
            <person name="McCowan C."/>
            <person name="Murphy C."/>
            <person name="Pearson M."/>
            <person name="Poon T.W."/>
            <person name="Priest M."/>
            <person name="Roberts A."/>
            <person name="Saif S."/>
            <person name="Shea T."/>
            <person name="Sisk P."/>
            <person name="Sykes S."/>
            <person name="Wortman J."/>
            <person name="Nusbaum C."/>
            <person name="Birren B."/>
        </authorList>
    </citation>
    <scope>NUCLEOTIDE SEQUENCE [LARGE SCALE GENOMIC DNA]</scope>
    <source>
        <strain evidence="12">ATCC 38817</strain>
    </source>
</reference>
<evidence type="ECO:0000259" key="11">
    <source>
        <dbReference type="PROSITE" id="PS50893"/>
    </source>
</evidence>
<evidence type="ECO:0000313" key="12">
    <source>
        <dbReference type="EMBL" id="KCV71569.1"/>
    </source>
</evidence>
<dbReference type="eggNOG" id="KOG0059">
    <property type="taxonomic scope" value="Eukaryota"/>
</dbReference>
<dbReference type="AlphaFoldDB" id="A0A058ZAZ4"/>
<organism evidence="12">
    <name type="scientific">Fonticula alba</name>
    <name type="common">Slime mold</name>
    <dbReference type="NCBI Taxonomy" id="691883"/>
    <lineage>
        <taxon>Eukaryota</taxon>
        <taxon>Rotosphaerida</taxon>
        <taxon>Fonticulaceae</taxon>
        <taxon>Fonticula</taxon>
    </lineage>
</organism>
<feature type="transmembrane region" description="Helical" evidence="10">
    <location>
        <begin position="594"/>
        <end position="618"/>
    </location>
</feature>
<gene>
    <name evidence="12" type="ORF">H696_02509</name>
</gene>
<dbReference type="PANTHER" id="PTHR19229">
    <property type="entry name" value="ATP-BINDING CASSETTE TRANSPORTER SUBFAMILY A ABCA"/>
    <property type="match status" value="1"/>
</dbReference>
<dbReference type="InterPro" id="IPR027417">
    <property type="entry name" value="P-loop_NTPase"/>
</dbReference>
<feature type="transmembrane region" description="Helical" evidence="10">
    <location>
        <begin position="517"/>
        <end position="535"/>
    </location>
</feature>
<keyword evidence="6" id="KW-0547">Nucleotide-binding</keyword>
<dbReference type="InterPro" id="IPR017871">
    <property type="entry name" value="ABC_transporter-like_CS"/>
</dbReference>
<dbReference type="GO" id="GO:0016887">
    <property type="term" value="F:ATP hydrolysis activity"/>
    <property type="evidence" value="ECO:0007669"/>
    <property type="project" value="InterPro"/>
</dbReference>
<keyword evidence="7" id="KW-0067">ATP-binding</keyword>
<evidence type="ECO:0000256" key="8">
    <source>
        <dbReference type="ARBA" id="ARBA00022989"/>
    </source>
</evidence>
<dbReference type="EMBL" id="KB932203">
    <property type="protein sequence ID" value="KCV71569.1"/>
    <property type="molecule type" value="Genomic_DNA"/>
</dbReference>
<sequence length="1177" mass="127701">MVESMEMSPMSGRTAASSAATMPMAAGSPPLGGGTSPPRRVQHSAGAIRRSQLNALFRKTATHQRYQMFTNICCVLACPLVLVAICGILAIVIDLLVGDLFQAVGVQYCSGSPEVMIPGTYRSYLPKADLSNGAVGVDPDGELRVLLGHGKSSSYEGRACMHFFSTHVYGTQMSDPFSGPVTPSCRGAPRAEFCPFPAFTPFPPTELDWFPDPPVGNEDFPSLAFRYFVSDNDRTWGYLATNIPTTLDVGGGITVPGVGALPPLTSPISREMIPTNPLEPRDVNEGIEQGLLGELPRGFTIVPDAAEQYIADPASPLSAPDNPLLLRYPYFEQLTPASSATEDLLAAVDKETFDRVQAAIKHLQAQHLLLSLPHVSTPGLMEQTLEAQIALAAVPRASMTLHSMSAGVDPTHRSDPTSSLLNVTFHVGFDQQLQGLSELAPTRGLSTFLKDQPGVAPLPSALFSLLRAQTGLTQALISLRSRAAGFLQFDLGQALRQWPSNGTSGFFFNTRALFGNALYPFGISFLLPVFVVSLVRDKEQRVLIMMRMNGLSDSYYYAMEYLHFYVLYTISTVVFIVTGVAFGLEFFTRTGAGVYLALFFLWGHILVAMALFLSALFMRARTAQIVTFLVVLLSIIVNNGLTFMFTGQDRPAGINIFPPFAFYGALITINNQASDLSLRAYAVADLVPGDPVFTSLMFMLAEIIVLLLVSFYLILVLPSEFGLQLPWHFPASRTYAAIQRFIARRRRAGNDSISHYMSDAEDLADDQDHFDQGPASADEFLHAADAVAGDTTTGPMRWDIPGEVGDAAVQQERRRIYTGRHSPNSPLVLRGVKKDFAGGKRAVRSVSFSPERDQIFGLLGPNGAGKTTLISLVTGLRPPSGGRIRVAGHLLSSGTLDSIYRSIGVCPQYDILWNDLPVEDHLYFYVRLKGSSLHLPRSKRAAADRQAVSELLAAVGLERYRFTAAGSLSGGERRRLSIAIALAGDPEVIFLDEPTTGLDPEVRRLIWTIIQAQRVGRTMVLTTHSMEEAEVLCQNIGIMVRGSLRVIGTPLELKSRYGSGVRMSVSVVPGRAAEAASFVCSLIPRECDPRVIEPAGIEDIADLKTISTNRLSIEFTAKLGLIARLFENLGGSKHGLTPAEMSQQLAQRHGVVDWGISQTSLEEVFLTIVGDEGAAAD</sequence>
<dbReference type="GeneID" id="20527234"/>
<keyword evidence="4 10" id="KW-0812">Transmembrane</keyword>
<keyword evidence="8 10" id="KW-1133">Transmembrane helix</keyword>
<dbReference type="Proteomes" id="UP000030693">
    <property type="component" value="Unassembled WGS sequence"/>
</dbReference>
<evidence type="ECO:0000256" key="7">
    <source>
        <dbReference type="ARBA" id="ARBA00022840"/>
    </source>
</evidence>
<dbReference type="SUPFAM" id="SSF52540">
    <property type="entry name" value="P-loop containing nucleoside triphosphate hydrolases"/>
    <property type="match status" value="1"/>
</dbReference>
<proteinExistence type="inferred from homology"/>
<accession>A0A058ZAZ4</accession>
<dbReference type="Pfam" id="PF00005">
    <property type="entry name" value="ABC_tran"/>
    <property type="match status" value="1"/>
</dbReference>
<dbReference type="PANTHER" id="PTHR19229:SF36">
    <property type="entry name" value="ATP-BINDING CASSETTE SUB-FAMILY A MEMBER 2"/>
    <property type="match status" value="1"/>
</dbReference>
<dbReference type="PROSITE" id="PS50893">
    <property type="entry name" value="ABC_TRANSPORTER_2"/>
    <property type="match status" value="1"/>
</dbReference>
<dbReference type="Pfam" id="PF12698">
    <property type="entry name" value="ABC2_membrane_3"/>
    <property type="match status" value="1"/>
</dbReference>
<evidence type="ECO:0000256" key="5">
    <source>
        <dbReference type="ARBA" id="ARBA00022737"/>
    </source>
</evidence>
<dbReference type="RefSeq" id="XP_009494692.1">
    <property type="nucleotide sequence ID" value="XM_009496417.1"/>
</dbReference>